<dbReference type="SUPFAM" id="SSF55729">
    <property type="entry name" value="Acyl-CoA N-acyltransferases (Nat)"/>
    <property type="match status" value="1"/>
</dbReference>
<reference evidence="2 3" key="1">
    <citation type="submission" date="2022-09" db="EMBL/GenBank/DDBJ databases">
        <title>Genome sequencing of four strains from tibetan pig.</title>
        <authorList>
            <person name="Feng J."/>
        </authorList>
    </citation>
    <scope>NUCLEOTIDE SEQUENCE [LARGE SCALE GENOMIC DNA]</scope>
    <source>
        <strain evidence="2 3">11-1-1</strain>
    </source>
</reference>
<organism evidence="2 3">
    <name type="scientific">Bifidobacterium thermacidophilum</name>
    <dbReference type="NCBI Taxonomy" id="246618"/>
    <lineage>
        <taxon>Bacteria</taxon>
        <taxon>Bacillati</taxon>
        <taxon>Actinomycetota</taxon>
        <taxon>Actinomycetes</taxon>
        <taxon>Bifidobacteriales</taxon>
        <taxon>Bifidobacteriaceae</taxon>
        <taxon>Bifidobacterium</taxon>
    </lineage>
</organism>
<dbReference type="InterPro" id="IPR000182">
    <property type="entry name" value="GNAT_dom"/>
</dbReference>
<dbReference type="InterPro" id="IPR016181">
    <property type="entry name" value="Acyl_CoA_acyltransferase"/>
</dbReference>
<proteinExistence type="predicted"/>
<dbReference type="PROSITE" id="PS51186">
    <property type="entry name" value="GNAT"/>
    <property type="match status" value="1"/>
</dbReference>
<name>A0ABW8KLQ4_9BIFI</name>
<gene>
    <name evidence="2" type="ORF">OCH74_01230</name>
</gene>
<comment type="caution">
    <text evidence="2">The sequence shown here is derived from an EMBL/GenBank/DDBJ whole genome shotgun (WGS) entry which is preliminary data.</text>
</comment>
<dbReference type="Proteomes" id="UP001620273">
    <property type="component" value="Unassembled WGS sequence"/>
</dbReference>
<sequence>MKDLLGGASERDIDKVQLRIVPAADQVQADMIWRLLAEQIADRWDESIPQPAPDPDDLFGPTLIGAWSDDRLVGGACVMPDTQDSQRLRDVGAYQAAHAIERYCCLVQGVAVVTECRRRGIGLQVKRFVDRWAAQHGACIVSGVPTNQAARHMNKRAHHDVLPPGIALVLDVPDDDRRVMITLPMLADKIPDASWAVRVVAQPDCPAILVGQGSTVPQGGSHDEQGRGR</sequence>
<dbReference type="Pfam" id="PF00583">
    <property type="entry name" value="Acetyltransf_1"/>
    <property type="match status" value="1"/>
</dbReference>
<dbReference type="RefSeq" id="WP_404439690.1">
    <property type="nucleotide sequence ID" value="NZ_JAOQBW010000001.1"/>
</dbReference>
<accession>A0ABW8KLQ4</accession>
<protein>
    <submittedName>
        <fullName evidence="2">GNAT family N-acetyltransferase</fullName>
    </submittedName>
</protein>
<feature type="domain" description="N-acetyltransferase" evidence="1">
    <location>
        <begin position="18"/>
        <end position="175"/>
    </location>
</feature>
<dbReference type="EMBL" id="JAOQBW010000001">
    <property type="protein sequence ID" value="MFK3575496.1"/>
    <property type="molecule type" value="Genomic_DNA"/>
</dbReference>
<evidence type="ECO:0000259" key="1">
    <source>
        <dbReference type="PROSITE" id="PS51186"/>
    </source>
</evidence>
<evidence type="ECO:0000313" key="3">
    <source>
        <dbReference type="Proteomes" id="UP001620273"/>
    </source>
</evidence>
<evidence type="ECO:0000313" key="2">
    <source>
        <dbReference type="EMBL" id="MFK3575496.1"/>
    </source>
</evidence>
<dbReference type="Gene3D" id="3.40.630.30">
    <property type="match status" value="1"/>
</dbReference>
<keyword evidence="3" id="KW-1185">Reference proteome</keyword>